<dbReference type="GO" id="GO:0007165">
    <property type="term" value="P:signal transduction"/>
    <property type="evidence" value="ECO:0007669"/>
    <property type="project" value="TreeGrafter"/>
</dbReference>
<feature type="domain" description="Receptor ligand binding region" evidence="9">
    <location>
        <begin position="56"/>
        <end position="277"/>
    </location>
</feature>
<proteinExistence type="predicted"/>
<evidence type="ECO:0000256" key="6">
    <source>
        <dbReference type="ARBA" id="ARBA00023170"/>
    </source>
</evidence>
<keyword evidence="7" id="KW-0325">Glycoprotein</keyword>
<reference evidence="10 11" key="1">
    <citation type="submission" date="2019-01" db="EMBL/GenBank/DDBJ databases">
        <title>Genome Assembly of Collichthys lucidus.</title>
        <authorList>
            <person name="Cai M."/>
            <person name="Xiao S."/>
        </authorList>
    </citation>
    <scope>NUCLEOTIDE SEQUENCE [LARGE SCALE GENOMIC DNA]</scope>
    <source>
        <strain evidence="10">JT15FE1705JMU</strain>
        <tissue evidence="10">Muscle</tissue>
    </source>
</reference>
<keyword evidence="11" id="KW-1185">Reference proteome</keyword>
<evidence type="ECO:0000256" key="3">
    <source>
        <dbReference type="ARBA" id="ARBA00022729"/>
    </source>
</evidence>
<dbReference type="InterPro" id="IPR001170">
    <property type="entry name" value="ANPR/GUC"/>
</dbReference>
<evidence type="ECO:0000313" key="10">
    <source>
        <dbReference type="EMBL" id="TKS89263.1"/>
    </source>
</evidence>
<dbReference type="GO" id="GO:0016941">
    <property type="term" value="F:natriuretic peptide receptor activity"/>
    <property type="evidence" value="ECO:0007669"/>
    <property type="project" value="TreeGrafter"/>
</dbReference>
<dbReference type="InterPro" id="IPR052612">
    <property type="entry name" value="ANP_Clearance_Receptor"/>
</dbReference>
<dbReference type="PANTHER" id="PTHR44755">
    <property type="entry name" value="NATRIURETIC PEPTIDE RECEPTOR 3-RELATED"/>
    <property type="match status" value="1"/>
</dbReference>
<keyword evidence="2" id="KW-0812">Transmembrane</keyword>
<feature type="signal peptide" evidence="8">
    <location>
        <begin position="1"/>
        <end position="22"/>
    </location>
</feature>
<dbReference type="InterPro" id="IPR028082">
    <property type="entry name" value="Peripla_BP_I"/>
</dbReference>
<keyword evidence="5" id="KW-0472">Membrane</keyword>
<dbReference type="GO" id="GO:0017046">
    <property type="term" value="F:peptide hormone binding"/>
    <property type="evidence" value="ECO:0007669"/>
    <property type="project" value="TreeGrafter"/>
</dbReference>
<sequence>MLLRWACPFLLRLFLLVQSAESSLSAANTTDDLQEVTLAAILPLTNTDYAWAWPRVAPALHQAVRRVNSDPQLLPGLKLRLVHGSSENRDGFCSDSMAPIVAVDLKLSHDPWAFIGPGCDYSSSPVARFTTHWEVPMVTAGARAVGFEVYAAVTNTGPTHKKLGEFGMRIQERFGWRQHAMLIFTDNKDANDDRPCYFAVEGLYTLFGKRNITIHDHVIEPDNANYKSIVQDIRDNGRVVYLCCSWDTFRTLMVQFWVEGVELEDYVFFFIDLFAEGLGGRGPVRPWYRGDVDDEAAHQAFRV</sequence>
<keyword evidence="4" id="KW-1133">Transmembrane helix</keyword>
<organism evidence="10 11">
    <name type="scientific">Collichthys lucidus</name>
    <name type="common">Big head croaker</name>
    <name type="synonym">Sciaena lucida</name>
    <dbReference type="NCBI Taxonomy" id="240159"/>
    <lineage>
        <taxon>Eukaryota</taxon>
        <taxon>Metazoa</taxon>
        <taxon>Chordata</taxon>
        <taxon>Craniata</taxon>
        <taxon>Vertebrata</taxon>
        <taxon>Euteleostomi</taxon>
        <taxon>Actinopterygii</taxon>
        <taxon>Neopterygii</taxon>
        <taxon>Teleostei</taxon>
        <taxon>Neoteleostei</taxon>
        <taxon>Acanthomorphata</taxon>
        <taxon>Eupercaria</taxon>
        <taxon>Sciaenidae</taxon>
        <taxon>Collichthys</taxon>
    </lineage>
</organism>
<evidence type="ECO:0000256" key="1">
    <source>
        <dbReference type="ARBA" id="ARBA00004479"/>
    </source>
</evidence>
<keyword evidence="3 8" id="KW-0732">Signal</keyword>
<evidence type="ECO:0000256" key="5">
    <source>
        <dbReference type="ARBA" id="ARBA00023136"/>
    </source>
</evidence>
<evidence type="ECO:0000256" key="7">
    <source>
        <dbReference type="ARBA" id="ARBA00023180"/>
    </source>
</evidence>
<dbReference type="InterPro" id="IPR001828">
    <property type="entry name" value="ANF_lig-bd_rcpt"/>
</dbReference>
<accession>A0A4U5VLD6</accession>
<feature type="chain" id="PRO_5020217360" evidence="8">
    <location>
        <begin position="23"/>
        <end position="303"/>
    </location>
</feature>
<dbReference type="STRING" id="240159.A0A4U5VLD6"/>
<dbReference type="AlphaFoldDB" id="A0A4U5VLD6"/>
<dbReference type="PANTHER" id="PTHR44755:SF5">
    <property type="entry name" value="GUANYLATE CYCLASE"/>
    <property type="match status" value="1"/>
</dbReference>
<evidence type="ECO:0000259" key="9">
    <source>
        <dbReference type="Pfam" id="PF01094"/>
    </source>
</evidence>
<dbReference type="Gene3D" id="3.40.50.2300">
    <property type="match status" value="2"/>
</dbReference>
<keyword evidence="6 10" id="KW-0675">Receptor</keyword>
<evidence type="ECO:0000313" key="11">
    <source>
        <dbReference type="Proteomes" id="UP000298787"/>
    </source>
</evidence>
<dbReference type="EMBL" id="CM014097">
    <property type="protein sequence ID" value="TKS89263.1"/>
    <property type="molecule type" value="Genomic_DNA"/>
</dbReference>
<comment type="subcellular location">
    <subcellularLocation>
        <location evidence="1">Membrane</location>
        <topology evidence="1">Single-pass type I membrane protein</topology>
    </subcellularLocation>
</comment>
<protein>
    <submittedName>
        <fullName evidence="10">Atrial natriuretic peptide receptor 1</fullName>
    </submittedName>
</protein>
<name>A0A4U5VLD6_COLLU</name>
<dbReference type="GO" id="GO:0016020">
    <property type="term" value="C:membrane"/>
    <property type="evidence" value="ECO:0007669"/>
    <property type="project" value="UniProtKB-SubCell"/>
</dbReference>
<dbReference type="Pfam" id="PF01094">
    <property type="entry name" value="ANF_receptor"/>
    <property type="match status" value="1"/>
</dbReference>
<gene>
    <name evidence="10" type="ORF">D9C73_022306</name>
</gene>
<dbReference type="Proteomes" id="UP000298787">
    <property type="component" value="Chromosome 20"/>
</dbReference>
<evidence type="ECO:0000256" key="2">
    <source>
        <dbReference type="ARBA" id="ARBA00022692"/>
    </source>
</evidence>
<evidence type="ECO:0000256" key="8">
    <source>
        <dbReference type="SAM" id="SignalP"/>
    </source>
</evidence>
<dbReference type="SUPFAM" id="SSF53822">
    <property type="entry name" value="Periplasmic binding protein-like I"/>
    <property type="match status" value="1"/>
</dbReference>
<evidence type="ECO:0000256" key="4">
    <source>
        <dbReference type="ARBA" id="ARBA00022989"/>
    </source>
</evidence>
<dbReference type="PRINTS" id="PR00255">
    <property type="entry name" value="NATPEPTIDER"/>
</dbReference>